<sequence length="37" mass="4340">LHGRDCMALWQQLLEFRSENRLTLCTDTPVDAAIFFK</sequence>
<protein>
    <submittedName>
        <fullName evidence="1">Uncharacterized protein</fullName>
    </submittedName>
</protein>
<name>A0A3M2UDT0_PSEYM</name>
<dbReference type="AlphaFoldDB" id="A0A3M2UDT0"/>
<accession>A0A3M2UDT0</accession>
<proteinExistence type="predicted"/>
<evidence type="ECO:0000313" key="2">
    <source>
        <dbReference type="Proteomes" id="UP000282378"/>
    </source>
</evidence>
<feature type="non-terminal residue" evidence="1">
    <location>
        <position position="1"/>
    </location>
</feature>
<evidence type="ECO:0000313" key="1">
    <source>
        <dbReference type="EMBL" id="RML25044.1"/>
    </source>
</evidence>
<dbReference type="Proteomes" id="UP000282378">
    <property type="component" value="Unassembled WGS sequence"/>
</dbReference>
<reference evidence="1 2" key="1">
    <citation type="submission" date="2018-08" db="EMBL/GenBank/DDBJ databases">
        <title>Recombination of ecologically and evolutionarily significant loci maintains genetic cohesion in the Pseudomonas syringae species complex.</title>
        <authorList>
            <person name="Dillon M."/>
            <person name="Thakur S."/>
            <person name="Almeida R.N.D."/>
            <person name="Weir B.S."/>
            <person name="Guttman D.S."/>
        </authorList>
    </citation>
    <scope>NUCLEOTIDE SEQUENCE [LARGE SCALE GENOMIC DNA]</scope>
    <source>
        <strain evidence="1 2">88_10</strain>
    </source>
</reference>
<comment type="caution">
    <text evidence="1">The sequence shown here is derived from an EMBL/GenBank/DDBJ whole genome shotgun (WGS) entry which is preliminary data.</text>
</comment>
<dbReference type="EMBL" id="RBNL01004742">
    <property type="protein sequence ID" value="RML25044.1"/>
    <property type="molecule type" value="Genomic_DNA"/>
</dbReference>
<organism evidence="1 2">
    <name type="scientific">Pseudomonas syringae pv. maculicola</name>
    <dbReference type="NCBI Taxonomy" id="59511"/>
    <lineage>
        <taxon>Bacteria</taxon>
        <taxon>Pseudomonadati</taxon>
        <taxon>Pseudomonadota</taxon>
        <taxon>Gammaproteobacteria</taxon>
        <taxon>Pseudomonadales</taxon>
        <taxon>Pseudomonadaceae</taxon>
        <taxon>Pseudomonas</taxon>
    </lineage>
</organism>
<gene>
    <name evidence="1" type="ORF">APX70_07084</name>
</gene>